<dbReference type="SUPFAM" id="SSF56973">
    <property type="entry name" value="Aerolisin/ETX pore-forming domain"/>
    <property type="match status" value="1"/>
</dbReference>
<accession>A0A8S3YM16</accession>
<dbReference type="EMBL" id="CAJHNH020000250">
    <property type="protein sequence ID" value="CAG5116401.1"/>
    <property type="molecule type" value="Genomic_DNA"/>
</dbReference>
<sequence length="114" mass="12849">SPSIPVGVCHTSEQELAWSVDNEIEVPPDHFNGDFQIVTTFEGKVLVTYESKKNRDHIATINVSVDKLFKGNKDFVFNEFGRPTFIAKGVCKCRFGVEQNVKLTESPIPIEDYD</sequence>
<protein>
    <submittedName>
        <fullName evidence="1">Uncharacterized protein</fullName>
    </submittedName>
</protein>
<keyword evidence="2" id="KW-1185">Reference proteome</keyword>
<proteinExistence type="predicted"/>
<evidence type="ECO:0000313" key="1">
    <source>
        <dbReference type="EMBL" id="CAG5116401.1"/>
    </source>
</evidence>
<gene>
    <name evidence="1" type="ORF">CUNI_LOCUS1959</name>
</gene>
<reference evidence="1" key="1">
    <citation type="submission" date="2021-04" db="EMBL/GenBank/DDBJ databases">
        <authorList>
            <consortium name="Molecular Ecology Group"/>
        </authorList>
    </citation>
    <scope>NUCLEOTIDE SEQUENCE</scope>
</reference>
<organism evidence="1 2">
    <name type="scientific">Candidula unifasciata</name>
    <dbReference type="NCBI Taxonomy" id="100452"/>
    <lineage>
        <taxon>Eukaryota</taxon>
        <taxon>Metazoa</taxon>
        <taxon>Spiralia</taxon>
        <taxon>Lophotrochozoa</taxon>
        <taxon>Mollusca</taxon>
        <taxon>Gastropoda</taxon>
        <taxon>Heterobranchia</taxon>
        <taxon>Euthyneura</taxon>
        <taxon>Panpulmonata</taxon>
        <taxon>Eupulmonata</taxon>
        <taxon>Stylommatophora</taxon>
        <taxon>Helicina</taxon>
        <taxon>Helicoidea</taxon>
        <taxon>Geomitridae</taxon>
        <taxon>Candidula</taxon>
    </lineage>
</organism>
<comment type="caution">
    <text evidence="1">The sequence shown here is derived from an EMBL/GenBank/DDBJ whole genome shotgun (WGS) entry which is preliminary data.</text>
</comment>
<evidence type="ECO:0000313" key="2">
    <source>
        <dbReference type="Proteomes" id="UP000678393"/>
    </source>
</evidence>
<name>A0A8S3YM16_9EUPU</name>
<dbReference type="OrthoDB" id="5819442at2759"/>
<dbReference type="AlphaFoldDB" id="A0A8S3YM16"/>
<feature type="non-terminal residue" evidence="1">
    <location>
        <position position="1"/>
    </location>
</feature>
<dbReference type="Proteomes" id="UP000678393">
    <property type="component" value="Unassembled WGS sequence"/>
</dbReference>